<dbReference type="PATRIC" id="fig|1219045.3.peg.2228"/>
<reference evidence="3" key="1">
    <citation type="submission" date="2014-08" db="EMBL/GenBank/DDBJ databases">
        <title>Draft genome sequences of Sphingobium herbicidovorans.</title>
        <authorList>
            <person name="Gan H.M."/>
            <person name="Gan H.Y."/>
            <person name="Savka M.A."/>
        </authorList>
    </citation>
    <scope>NUCLEOTIDE SEQUENCE [LARGE SCALE GENOMIC DNA]</scope>
    <source>
        <strain evidence="3">NBRC 16415</strain>
    </source>
</reference>
<dbReference type="Gene3D" id="1.10.287.470">
    <property type="entry name" value="Helix hairpin bin"/>
    <property type="match status" value="1"/>
</dbReference>
<dbReference type="Gene3D" id="2.40.420.20">
    <property type="match status" value="1"/>
</dbReference>
<dbReference type="EMBL" id="JFZA02000017">
    <property type="protein sequence ID" value="KFG90012.1"/>
    <property type="molecule type" value="Genomic_DNA"/>
</dbReference>
<dbReference type="Gene3D" id="2.40.50.100">
    <property type="match status" value="1"/>
</dbReference>
<dbReference type="Pfam" id="PF25954">
    <property type="entry name" value="Beta-barrel_RND_2"/>
    <property type="match status" value="1"/>
</dbReference>
<dbReference type="OrthoDB" id="9806939at2"/>
<dbReference type="GO" id="GO:0015562">
    <property type="term" value="F:efflux transmembrane transporter activity"/>
    <property type="evidence" value="ECO:0007669"/>
    <property type="project" value="TreeGrafter"/>
</dbReference>
<dbReference type="AlphaFoldDB" id="A0A086P9E4"/>
<name>A0A086P9E4_SPHHM</name>
<dbReference type="STRING" id="76947.GCA_002080435_01060"/>
<dbReference type="eggNOG" id="COG0845">
    <property type="taxonomic scope" value="Bacteria"/>
</dbReference>
<evidence type="ECO:0000259" key="2">
    <source>
        <dbReference type="Pfam" id="PF25954"/>
    </source>
</evidence>
<dbReference type="RefSeq" id="WP_037465909.1">
    <property type="nucleotide sequence ID" value="NZ_BCZD01000030.1"/>
</dbReference>
<proteinExistence type="inferred from homology"/>
<comment type="caution">
    <text evidence="3">The sequence shown here is derived from an EMBL/GenBank/DDBJ whole genome shotgun (WGS) entry which is preliminary data.</text>
</comment>
<accession>A0A086P9E4</accession>
<dbReference type="GO" id="GO:1990281">
    <property type="term" value="C:efflux pump complex"/>
    <property type="evidence" value="ECO:0007669"/>
    <property type="project" value="TreeGrafter"/>
</dbReference>
<evidence type="ECO:0000313" key="4">
    <source>
        <dbReference type="Proteomes" id="UP000024284"/>
    </source>
</evidence>
<sequence length="332" mass="36041">MKRIALWLLPLALVAAAAAWWLLAGRAPEVELAPVRVGQAVELVYATGFVEAQQPVSVSARLTAPVRQVMADEAQRIARGQPLILLDDEEQRQALQQAAAQRRIAQQDEQRALTLFAKGWVTRAARDAAVAAADGARAAEESARARLDQMIVRSGIDGVVLRRDVEPGDLASPGRILMMLGDPSRIWVTATIDERDVARVQPGQEALMASDAWPGRVLRGHVREVTPGGDPEQRAFRARIVTDGAVALPLGLTLEVNIVTRRAQRALLAPASAIEDGKVWIVRGHRVHAKTVRTGIAGTDEVQILSGLSRGDMVVKAPEGKLKDDMRVRVRR</sequence>
<comment type="similarity">
    <text evidence="1">Belongs to the membrane fusion protein (MFP) (TC 8.A.1) family.</text>
</comment>
<dbReference type="PANTHER" id="PTHR30469:SF15">
    <property type="entry name" value="HLYD FAMILY OF SECRETION PROTEINS"/>
    <property type="match status" value="1"/>
</dbReference>
<keyword evidence="4" id="KW-1185">Reference proteome</keyword>
<evidence type="ECO:0000256" key="1">
    <source>
        <dbReference type="ARBA" id="ARBA00009477"/>
    </source>
</evidence>
<feature type="domain" description="CusB-like beta-barrel" evidence="2">
    <location>
        <begin position="186"/>
        <end position="258"/>
    </location>
</feature>
<dbReference type="SUPFAM" id="SSF111369">
    <property type="entry name" value="HlyD-like secretion proteins"/>
    <property type="match status" value="1"/>
</dbReference>
<organism evidence="3 4">
    <name type="scientific">Sphingobium herbicidovorans (strain ATCC 700291 / DSM 11019 / CCUG 56400 / KCTC 2939 / LMG 18315 / NBRC 16415 / MH)</name>
    <name type="common">Sphingomonas herbicidovorans</name>
    <dbReference type="NCBI Taxonomy" id="1219045"/>
    <lineage>
        <taxon>Bacteria</taxon>
        <taxon>Pseudomonadati</taxon>
        <taxon>Pseudomonadota</taxon>
        <taxon>Alphaproteobacteria</taxon>
        <taxon>Sphingomonadales</taxon>
        <taxon>Sphingomonadaceae</taxon>
        <taxon>Sphingobium</taxon>
    </lineage>
</organism>
<gene>
    <name evidence="3" type="ORF">BV98_002185</name>
</gene>
<dbReference type="Proteomes" id="UP000024284">
    <property type="component" value="Unassembled WGS sequence"/>
</dbReference>
<dbReference type="Gene3D" id="2.40.30.170">
    <property type="match status" value="1"/>
</dbReference>
<dbReference type="PANTHER" id="PTHR30469">
    <property type="entry name" value="MULTIDRUG RESISTANCE PROTEIN MDTA"/>
    <property type="match status" value="1"/>
</dbReference>
<protein>
    <submittedName>
        <fullName evidence="3">HlyD-family secretion protein</fullName>
    </submittedName>
</protein>
<evidence type="ECO:0000313" key="3">
    <source>
        <dbReference type="EMBL" id="KFG90012.1"/>
    </source>
</evidence>
<dbReference type="NCBIfam" id="TIGR01730">
    <property type="entry name" value="RND_mfp"/>
    <property type="match status" value="1"/>
</dbReference>
<dbReference type="InterPro" id="IPR006143">
    <property type="entry name" value="RND_pump_MFP"/>
</dbReference>
<dbReference type="InterPro" id="IPR058792">
    <property type="entry name" value="Beta-barrel_RND_2"/>
</dbReference>